<evidence type="ECO:0000313" key="2">
    <source>
        <dbReference type="Proteomes" id="UP000000311"/>
    </source>
</evidence>
<feature type="non-terminal residue" evidence="1">
    <location>
        <position position="1"/>
    </location>
</feature>
<gene>
    <name evidence="1" type="ORF">EAG_04441</name>
</gene>
<keyword evidence="2" id="KW-1185">Reference proteome</keyword>
<sequence>QQRQKKDYDCRHKAHRQYAKGDLVMIRNFESTPGISRKMIPKFRGPYEISKVLKNNRYVISDPSGLQNTQRPYVGVWDISNIRPLI</sequence>
<proteinExistence type="predicted"/>
<dbReference type="OrthoDB" id="7699516at2759"/>
<protein>
    <submittedName>
        <fullName evidence="1">Uncharacterized protein</fullName>
    </submittedName>
</protein>
<name>E2B085_CAMFO</name>
<feature type="non-terminal residue" evidence="1">
    <location>
        <position position="86"/>
    </location>
</feature>
<dbReference type="InParanoid" id="E2B085"/>
<evidence type="ECO:0000313" key="1">
    <source>
        <dbReference type="EMBL" id="EFN60905.1"/>
    </source>
</evidence>
<accession>E2B085</accession>
<dbReference type="EMBL" id="GL444427">
    <property type="protein sequence ID" value="EFN60905.1"/>
    <property type="molecule type" value="Genomic_DNA"/>
</dbReference>
<dbReference type="AlphaFoldDB" id="E2B085"/>
<dbReference type="OMA" id="LIMIRNF"/>
<organism evidence="2">
    <name type="scientific">Camponotus floridanus</name>
    <name type="common">Florida carpenter ant</name>
    <dbReference type="NCBI Taxonomy" id="104421"/>
    <lineage>
        <taxon>Eukaryota</taxon>
        <taxon>Metazoa</taxon>
        <taxon>Ecdysozoa</taxon>
        <taxon>Arthropoda</taxon>
        <taxon>Hexapoda</taxon>
        <taxon>Insecta</taxon>
        <taxon>Pterygota</taxon>
        <taxon>Neoptera</taxon>
        <taxon>Endopterygota</taxon>
        <taxon>Hymenoptera</taxon>
        <taxon>Apocrita</taxon>
        <taxon>Aculeata</taxon>
        <taxon>Formicoidea</taxon>
        <taxon>Formicidae</taxon>
        <taxon>Formicinae</taxon>
        <taxon>Camponotus</taxon>
    </lineage>
</organism>
<reference evidence="1 2" key="1">
    <citation type="journal article" date="2010" name="Science">
        <title>Genomic comparison of the ants Camponotus floridanus and Harpegnathos saltator.</title>
        <authorList>
            <person name="Bonasio R."/>
            <person name="Zhang G."/>
            <person name="Ye C."/>
            <person name="Mutti N.S."/>
            <person name="Fang X."/>
            <person name="Qin N."/>
            <person name="Donahue G."/>
            <person name="Yang P."/>
            <person name="Li Q."/>
            <person name="Li C."/>
            <person name="Zhang P."/>
            <person name="Huang Z."/>
            <person name="Berger S.L."/>
            <person name="Reinberg D."/>
            <person name="Wang J."/>
            <person name="Liebig J."/>
        </authorList>
    </citation>
    <scope>NUCLEOTIDE SEQUENCE [LARGE SCALE GENOMIC DNA]</scope>
    <source>
        <strain evidence="2">C129</strain>
    </source>
</reference>
<dbReference type="Proteomes" id="UP000000311">
    <property type="component" value="Unassembled WGS sequence"/>
</dbReference>